<evidence type="ECO:0000313" key="2">
    <source>
        <dbReference type="EMBL" id="KUI58257.1"/>
    </source>
</evidence>
<dbReference type="EMBL" id="KN714710">
    <property type="protein sequence ID" value="KUI58257.1"/>
    <property type="molecule type" value="Genomic_DNA"/>
</dbReference>
<organism evidence="2 3">
    <name type="scientific">Cytospora mali</name>
    <name type="common">Apple Valsa canker fungus</name>
    <name type="synonym">Valsa mali</name>
    <dbReference type="NCBI Taxonomy" id="578113"/>
    <lineage>
        <taxon>Eukaryota</taxon>
        <taxon>Fungi</taxon>
        <taxon>Dikarya</taxon>
        <taxon>Ascomycota</taxon>
        <taxon>Pezizomycotina</taxon>
        <taxon>Sordariomycetes</taxon>
        <taxon>Sordariomycetidae</taxon>
        <taxon>Diaporthales</taxon>
        <taxon>Cytosporaceae</taxon>
        <taxon>Cytospora</taxon>
    </lineage>
</organism>
<feature type="region of interest" description="Disordered" evidence="1">
    <location>
        <begin position="1"/>
        <end position="47"/>
    </location>
</feature>
<evidence type="ECO:0000256" key="1">
    <source>
        <dbReference type="SAM" id="MobiDB-lite"/>
    </source>
</evidence>
<feature type="compositionally biased region" description="Basic residues" evidence="1">
    <location>
        <begin position="25"/>
        <end position="39"/>
    </location>
</feature>
<dbReference type="AlphaFoldDB" id="A0A194V2V0"/>
<keyword evidence="3" id="KW-1185">Reference proteome</keyword>
<dbReference type="Proteomes" id="UP000078576">
    <property type="component" value="Unassembled WGS sequence"/>
</dbReference>
<evidence type="ECO:0000313" key="3">
    <source>
        <dbReference type="Proteomes" id="UP000078576"/>
    </source>
</evidence>
<reference evidence="3" key="1">
    <citation type="submission" date="2014-12" db="EMBL/GenBank/DDBJ databases">
        <title>Genome Sequence of Valsa Canker Pathogens Uncovers a Specific Adaption of Colonization on Woody Bark.</title>
        <authorList>
            <person name="Yin Z."/>
            <person name="Liu H."/>
            <person name="Gao X."/>
            <person name="Li Z."/>
            <person name="Song N."/>
            <person name="Ke X."/>
            <person name="Dai Q."/>
            <person name="Wu Y."/>
            <person name="Sun Y."/>
            <person name="Xu J.-R."/>
            <person name="Kang Z.K."/>
            <person name="Wang L."/>
            <person name="Huang L."/>
        </authorList>
    </citation>
    <scope>NUCLEOTIDE SEQUENCE [LARGE SCALE GENOMIC DNA]</scope>
    <source>
        <strain evidence="3">SXYL134</strain>
    </source>
</reference>
<sequence>MDPFVSKEWTAPATTNNDTGWDHRPKPKPSTRRRRRRDQPRKGVSSLTEMAARVAAVNIHKFNPSYLNDLAPKALQAVLKQLTKHPESMSLSAWKSAWRIIQELKDPDAPMTLSLQRFHQHFEAPTADLPIFLKPLQSGSFAFISHLKIAGSCLITSTELIWLPRLVKNLGVLEIIQPTDSFLPFPRPSDRMIKAWTLQNDPFPMLKVLRIHTKCTLTEKCLEYVTKLRALAMFEVIGAVHDWQNAENLAEDHGWIFCQWRDASRCQIGRGQAYSRDGASTTRHLSWNGLAKRIGAKSRVTHVDAGVQGYETYTQLEQPVLTALQGDFALDDTHMPSMPFVSLTLGQNKQMIGAAYSATLTKDIFYFWRYWEHGNPGASAGAQFAPAQNATRMPIPTRTTDTAAERTEPSLGSLILRPRKRARVGSIGEALSMLQGN</sequence>
<dbReference type="OrthoDB" id="5273928at2759"/>
<accession>A0A194V2V0</accession>
<proteinExistence type="predicted"/>
<name>A0A194V2V0_CYTMA</name>
<protein>
    <submittedName>
        <fullName evidence="2">Uncharacterized protein</fullName>
    </submittedName>
</protein>
<gene>
    <name evidence="2" type="ORF">VP1G_05540</name>
</gene>